<accession>A0A423WK64</accession>
<proteinExistence type="predicted"/>
<feature type="region of interest" description="Disordered" evidence="4">
    <location>
        <begin position="535"/>
        <end position="558"/>
    </location>
</feature>
<reference evidence="7 8" key="1">
    <citation type="submission" date="2015-09" db="EMBL/GenBank/DDBJ databases">
        <title>Host preference determinants of Valsa canker pathogens revealed by comparative genomics.</title>
        <authorList>
            <person name="Yin Z."/>
            <person name="Huang L."/>
        </authorList>
    </citation>
    <scope>NUCLEOTIDE SEQUENCE [LARGE SCALE GENOMIC DNA]</scope>
    <source>
        <strain evidence="7 8">03-1</strain>
    </source>
</reference>
<feature type="region of interest" description="Disordered" evidence="4">
    <location>
        <begin position="49"/>
        <end position="98"/>
    </location>
</feature>
<keyword evidence="2 3" id="KW-0040">ANK repeat</keyword>
<sequence>MPPTTNSNDGVSMSELSFINYDAYSDLDLGLDDSTQFLDLIQSNPDISHSKGTVLRSGDSSHIPPAPSPTASDQDSASDSSTTHRTDRSSLSAPAMNNGDVEMAGIWDHIDSNPKVEWDHDADFGAMDSMPSIFDNGTIDPAALAQSPFGDHIDFGDAQSAPRQGSSSPSDCSQSPEPANGSDESPPEDTENHNVFSFKGSPPDMQSPFSYRSKRHSNYSTTKSTNGIRTAGSREVSPTSQMIFSQGSSPSAIANFSSATSDMPDFSGLSAGNTPGSWFGVNSLSPGRPGLMDFTAPLPNPGSMSFSMMPQTTATPQRPQLTIHSIPPKSRVETQIPIKMTLFPLPQGVKKIHLPPHTISKPKLLVKPRPNPAPDTLEMYTQLVCTSAMSKPALREKAFARAATSGHPVDIKSEPEGDDKPENGGEVHICPGCVTREHKRANRKKVKKPEEEENWKRDETKRVIVFNTQEVKEWQQVPPEFNAPPGTMQIEAPMRIACYCRHHHEKVGFQVIFTLKDHLGQMVTQALSPSIMITDDHKTQPAPNHPSSADAGESAVTTVSPVAPNSVIDMNALQPGHPFRQSQSTSDIQALKRSANAFQSPPVPNGTSQRTSTVPNPRVLSRPPSPTTAGPSAKKRKSSSTKLPTTLLMTRLETNSFTQPPSTMQNGQPGPPSSTSPFTPPSSIPFSDGAGNGAFAQNPSAATTSFPPGTPTPNGNEHVVFQDANGATTTESMSATPLFPAAASGHPSRAPSPNELRHGTLQQQQQLSQVGQMLAHGIPVPAPFPNTNQLRQPVPMPVIHKVIPNEGPMTGGIEVTILGSGFCNGLEVIFGEAKATTTTFWGEQALHCLLPPYHVAGTVAVTLRGPNGQPQLLPSLRAGPQATFTYKDDSENHLLRLALNVLSGKLTGHTDDIRGFVNRIIDSSSGGGSLNGGGGFSGGPTGYSMNLETQLLKVLDLLDMDDSTNKARLNLRRKTGQTMLHLSCVLGLHRFTAGLLVRGANPNVQDIGGYTPLHYAAMHNHPELVRRLIQHKADPILKTRNGLLASDVATTRDVIRVIKRAGRRGSLHGRANSATSLRSFWEPSRELAASDEFSSSDTTESEDIVEFSSEADYEEDSWLEMTRRGLRGTIAQSSRPSRIDIPDTEVQGGLASPAVAMAAFKDQLQQIQQTMAAHFQNLPHLPQMPQMPQMPNMSALPDYQAYMHRMSALLPNIGGPVDSRWWDFSNLRPSTGLPPAYDEIFPGGTRDGKSAASPHGDLDTKQASAAQAATDYEADRKCATLYDQQQETTLASASSSQQRVVEKQAPRQLPKLLQIGRKNNITKEQQDNLRQAHAENMKNLSRDRNLFFIWIPLLLVISCAMLYSHFPGLFTTAWSFASSSAAWKPQAAVHTAQPGVVLGEVQ</sequence>
<evidence type="ECO:0000259" key="6">
    <source>
        <dbReference type="SMART" id="SM00429"/>
    </source>
</evidence>
<dbReference type="InterPro" id="IPR036770">
    <property type="entry name" value="Ankyrin_rpt-contain_sf"/>
</dbReference>
<feature type="compositionally biased region" description="Polar residues" evidence="4">
    <location>
        <begin position="605"/>
        <end position="615"/>
    </location>
</feature>
<dbReference type="STRING" id="356882.A0A423WK64"/>
<dbReference type="SUPFAM" id="SSF81296">
    <property type="entry name" value="E set domains"/>
    <property type="match status" value="1"/>
</dbReference>
<evidence type="ECO:0000256" key="1">
    <source>
        <dbReference type="ARBA" id="ARBA00022737"/>
    </source>
</evidence>
<feature type="compositionally biased region" description="Low complexity" evidence="4">
    <location>
        <begin position="69"/>
        <end position="81"/>
    </location>
</feature>
<evidence type="ECO:0000313" key="8">
    <source>
        <dbReference type="Proteomes" id="UP000283895"/>
    </source>
</evidence>
<dbReference type="GO" id="GO:0085020">
    <property type="term" value="P:protein K6-linked ubiquitination"/>
    <property type="evidence" value="ECO:0007669"/>
    <property type="project" value="TreeGrafter"/>
</dbReference>
<dbReference type="OrthoDB" id="71307at2759"/>
<feature type="compositionally biased region" description="Polar residues" evidence="4">
    <location>
        <begin position="218"/>
        <end position="228"/>
    </location>
</feature>
<feature type="compositionally biased region" description="Basic and acidic residues" evidence="4">
    <location>
        <begin position="409"/>
        <end position="425"/>
    </location>
</feature>
<keyword evidence="5" id="KW-1133">Transmembrane helix</keyword>
<evidence type="ECO:0000256" key="4">
    <source>
        <dbReference type="SAM" id="MobiDB-lite"/>
    </source>
</evidence>
<evidence type="ECO:0000256" key="2">
    <source>
        <dbReference type="ARBA" id="ARBA00023043"/>
    </source>
</evidence>
<dbReference type="SMART" id="SM00248">
    <property type="entry name" value="ANK"/>
    <property type="match status" value="2"/>
</dbReference>
<name>A0A423WK64_9PEZI</name>
<feature type="compositionally biased region" description="Polar residues" evidence="4">
    <location>
        <begin position="236"/>
        <end position="249"/>
    </location>
</feature>
<keyword evidence="1" id="KW-0677">Repeat</keyword>
<dbReference type="PROSITE" id="PS50088">
    <property type="entry name" value="ANK_REPEAT"/>
    <property type="match status" value="2"/>
</dbReference>
<keyword evidence="5" id="KW-0812">Transmembrane</keyword>
<feature type="compositionally biased region" description="Low complexity" evidence="4">
    <location>
        <begin position="166"/>
        <end position="178"/>
    </location>
</feature>
<feature type="transmembrane region" description="Helical" evidence="5">
    <location>
        <begin position="1347"/>
        <end position="1366"/>
    </location>
</feature>
<evidence type="ECO:0000313" key="7">
    <source>
        <dbReference type="EMBL" id="ROW03748.1"/>
    </source>
</evidence>
<dbReference type="Gene3D" id="2.60.40.10">
    <property type="entry name" value="Immunoglobulins"/>
    <property type="match status" value="1"/>
</dbReference>
<dbReference type="InterPro" id="IPR002110">
    <property type="entry name" value="Ankyrin_rpt"/>
</dbReference>
<dbReference type="PANTHER" id="PTHR24171:SF8">
    <property type="entry name" value="BRCA1-ASSOCIATED RING DOMAIN PROTEIN 1"/>
    <property type="match status" value="1"/>
</dbReference>
<dbReference type="GO" id="GO:0004842">
    <property type="term" value="F:ubiquitin-protein transferase activity"/>
    <property type="evidence" value="ECO:0007669"/>
    <property type="project" value="TreeGrafter"/>
</dbReference>
<feature type="region of interest" description="Disordered" evidence="4">
    <location>
        <begin position="1236"/>
        <end position="1268"/>
    </location>
</feature>
<dbReference type="Pfam" id="PF01833">
    <property type="entry name" value="TIG"/>
    <property type="match status" value="1"/>
</dbReference>
<dbReference type="Pfam" id="PF25603">
    <property type="entry name" value="SPT23_MGA2_DBD"/>
    <property type="match status" value="1"/>
</dbReference>
<dbReference type="EMBL" id="LKEA01000015">
    <property type="protein sequence ID" value="ROW03748.1"/>
    <property type="molecule type" value="Genomic_DNA"/>
</dbReference>
<feature type="compositionally biased region" description="Polar residues" evidence="4">
    <location>
        <begin position="640"/>
        <end position="668"/>
    </location>
</feature>
<keyword evidence="8" id="KW-1185">Reference proteome</keyword>
<dbReference type="PROSITE" id="PS50297">
    <property type="entry name" value="ANK_REP_REGION"/>
    <property type="match status" value="1"/>
</dbReference>
<dbReference type="PANTHER" id="PTHR24171">
    <property type="entry name" value="ANKYRIN REPEAT DOMAIN-CONTAINING PROTEIN 39-RELATED"/>
    <property type="match status" value="1"/>
</dbReference>
<dbReference type="Gene3D" id="1.25.40.20">
    <property type="entry name" value="Ankyrin repeat-containing domain"/>
    <property type="match status" value="1"/>
</dbReference>
<dbReference type="InterPro" id="IPR002909">
    <property type="entry name" value="IPT_dom"/>
</dbReference>
<dbReference type="InterPro" id="IPR014756">
    <property type="entry name" value="Ig_E-set"/>
</dbReference>
<evidence type="ECO:0000256" key="3">
    <source>
        <dbReference type="PROSITE-ProRule" id="PRU00023"/>
    </source>
</evidence>
<gene>
    <name evidence="7" type="ORF">VMCG_05454</name>
</gene>
<dbReference type="SUPFAM" id="SSF48403">
    <property type="entry name" value="Ankyrin repeat"/>
    <property type="match status" value="1"/>
</dbReference>
<feature type="repeat" description="ANK" evidence="3">
    <location>
        <begin position="975"/>
        <end position="1007"/>
    </location>
</feature>
<feature type="region of interest" description="Disordered" evidence="4">
    <location>
        <begin position="738"/>
        <end position="769"/>
    </location>
</feature>
<organism evidence="7 8">
    <name type="scientific">Cytospora schulzeri</name>
    <dbReference type="NCBI Taxonomy" id="448051"/>
    <lineage>
        <taxon>Eukaryota</taxon>
        <taxon>Fungi</taxon>
        <taxon>Dikarya</taxon>
        <taxon>Ascomycota</taxon>
        <taxon>Pezizomycotina</taxon>
        <taxon>Sordariomycetes</taxon>
        <taxon>Sordariomycetidae</taxon>
        <taxon>Diaporthales</taxon>
        <taxon>Cytosporaceae</taxon>
        <taxon>Cytospora</taxon>
    </lineage>
</organism>
<dbReference type="InterPro" id="IPR013783">
    <property type="entry name" value="Ig-like_fold"/>
</dbReference>
<feature type="region of interest" description="Disordered" evidence="4">
    <location>
        <begin position="400"/>
        <end position="430"/>
    </location>
</feature>
<feature type="domain" description="IPT/TIG" evidence="6">
    <location>
        <begin position="796"/>
        <end position="887"/>
    </location>
</feature>
<keyword evidence="5" id="KW-0472">Membrane</keyword>
<comment type="caution">
    <text evidence="7">The sequence shown here is derived from an EMBL/GenBank/DDBJ whole genome shotgun (WGS) entry which is preliminary data.</text>
</comment>
<dbReference type="Proteomes" id="UP000283895">
    <property type="component" value="Unassembled WGS sequence"/>
</dbReference>
<feature type="compositionally biased region" description="Pro residues" evidence="4">
    <location>
        <begin position="669"/>
        <end position="683"/>
    </location>
</feature>
<evidence type="ECO:0000256" key="5">
    <source>
        <dbReference type="SAM" id="Phobius"/>
    </source>
</evidence>
<dbReference type="InterPro" id="IPR057962">
    <property type="entry name" value="SPT23_MGA2_DBD"/>
</dbReference>
<dbReference type="Pfam" id="PF12796">
    <property type="entry name" value="Ank_2"/>
    <property type="match status" value="1"/>
</dbReference>
<dbReference type="SMART" id="SM00429">
    <property type="entry name" value="IPT"/>
    <property type="match status" value="1"/>
</dbReference>
<protein>
    <recommendedName>
        <fullName evidence="6">IPT/TIG domain-containing protein</fullName>
    </recommendedName>
</protein>
<feature type="repeat" description="ANK" evidence="3">
    <location>
        <begin position="1008"/>
        <end position="1040"/>
    </location>
</feature>
<feature type="compositionally biased region" description="Polar residues" evidence="4">
    <location>
        <begin position="695"/>
        <end position="715"/>
    </location>
</feature>
<feature type="region of interest" description="Disordered" evidence="4">
    <location>
        <begin position="138"/>
        <end position="249"/>
    </location>
</feature>
<feature type="region of interest" description="Disordered" evidence="4">
    <location>
        <begin position="597"/>
        <end position="719"/>
    </location>
</feature>
<dbReference type="CDD" id="cd00102">
    <property type="entry name" value="IPT"/>
    <property type="match status" value="1"/>
</dbReference>